<evidence type="ECO:0000313" key="3">
    <source>
        <dbReference type="Proteomes" id="UP001292913"/>
    </source>
</evidence>
<comment type="caution">
    <text evidence="2">The sequence shown here is derived from an EMBL/GenBank/DDBJ whole genome shotgun (WGS) entry which is preliminary data.</text>
</comment>
<dbReference type="Pfam" id="PF04230">
    <property type="entry name" value="PS_pyruv_trans"/>
    <property type="match status" value="1"/>
</dbReference>
<protein>
    <submittedName>
        <fullName evidence="2">Polysaccharide pyruvyl transferase family protein</fullName>
    </submittedName>
</protein>
<dbReference type="InterPro" id="IPR007345">
    <property type="entry name" value="Polysacch_pyruvyl_Trfase"/>
</dbReference>
<evidence type="ECO:0000313" key="2">
    <source>
        <dbReference type="EMBL" id="MDY7256292.1"/>
    </source>
</evidence>
<reference evidence="2 3" key="1">
    <citation type="submission" date="2023-04" db="EMBL/GenBank/DDBJ databases">
        <title>Bacteroides pacosi sp. nov., isolated from the fecal material of an alpaca.</title>
        <authorList>
            <person name="Miller S."/>
            <person name="Hendry M."/>
            <person name="King J."/>
            <person name="Sankaranarayanan K."/>
            <person name="Lawson P.A."/>
        </authorList>
    </citation>
    <scope>NUCLEOTIDE SEQUENCE [LARGE SCALE GENOMIC DNA]</scope>
    <source>
        <strain evidence="2 3">A2-P53</strain>
    </source>
</reference>
<proteinExistence type="predicted"/>
<keyword evidence="3" id="KW-1185">Reference proteome</keyword>
<dbReference type="EMBL" id="JARZAK010000001">
    <property type="protein sequence ID" value="MDY7256292.1"/>
    <property type="molecule type" value="Genomic_DNA"/>
</dbReference>
<evidence type="ECO:0000259" key="1">
    <source>
        <dbReference type="Pfam" id="PF04230"/>
    </source>
</evidence>
<dbReference type="Proteomes" id="UP001292913">
    <property type="component" value="Unassembled WGS sequence"/>
</dbReference>
<feature type="domain" description="Polysaccharide pyruvyl transferase" evidence="1">
    <location>
        <begin position="73"/>
        <end position="316"/>
    </location>
</feature>
<gene>
    <name evidence="2" type="ORF">QHG74_00940</name>
</gene>
<accession>A0ABU5HK74</accession>
<sequence>MNERFIENIKVQCRKNKFVYRISKVLYTPIALYLKVRLNYITLKKTDILYAKLKQITTGKSRLYYFGVPIHENLGDAAQMSCIRRWIKENYPEREVIEIETLPTYRKKIRRCLEAIIAHDDVIINQSGATFCNRHEDHGMHRYLLKTFKQNQIIFMPQTVDLTDKGEMEITASLFNAHPLAFFLARDPESYRMVKEAFDNNRIMLCPDIVTTLIGNTHLSQKVGRKGILICKRIDGEKKYSDANISKLLLDLRSIADVIDMTDTNFDHTIEYTYSHLDMILRDKFSMLAKYDVILTDRYHGMIFSLIANTPVVVLPTTGHKVREGALWFKKDYPQSIEFSETLEEAFNIIRRMINDKVHVNNISLYKERYYDSLKEQINSSIRK</sequence>
<organism evidence="2 3">
    <name type="scientific">Bacteroides vicugnae</name>
    <dbReference type="NCBI Taxonomy" id="3037989"/>
    <lineage>
        <taxon>Bacteria</taxon>
        <taxon>Pseudomonadati</taxon>
        <taxon>Bacteroidota</taxon>
        <taxon>Bacteroidia</taxon>
        <taxon>Bacteroidales</taxon>
        <taxon>Bacteroidaceae</taxon>
        <taxon>Bacteroides</taxon>
    </lineage>
</organism>
<name>A0ABU5HK74_9BACE</name>
<dbReference type="RefSeq" id="WP_320983005.1">
    <property type="nucleotide sequence ID" value="NZ_JARZAK010000001.1"/>
</dbReference>
<keyword evidence="2" id="KW-0808">Transferase</keyword>
<dbReference type="GO" id="GO:0016740">
    <property type="term" value="F:transferase activity"/>
    <property type="evidence" value="ECO:0007669"/>
    <property type="project" value="UniProtKB-KW"/>
</dbReference>